<comment type="function">
    <text evidence="7 10 11">Participates actively in the response to hyperosmotic and heat shock by preventing the aggregation of stress-denatured proteins, in association with DnaK and GrpE. It is the nucleotide exchange factor for DnaK and may function as a thermosensor. Unfolded proteins bind initially to DnaJ; upon interaction with the DnaJ-bound protein, DnaK hydrolyzes its bound ATP, resulting in the formation of a stable complex. GrpE releases ADP from DnaK; ATP binding to DnaK triggers the release of the substrate protein, thus completing the reaction cycle. Several rounds of ATP-dependent interactions between DnaJ, DnaK and GrpE are required for fully efficient folding.</text>
</comment>
<gene>
    <name evidence="10 15" type="primary">grpE</name>
    <name evidence="15" type="ORF">CJ199_11085</name>
</gene>
<evidence type="ECO:0000256" key="14">
    <source>
        <dbReference type="SAM" id="MobiDB-lite"/>
    </source>
</evidence>
<dbReference type="PANTHER" id="PTHR21237">
    <property type="entry name" value="GRPE PROTEIN"/>
    <property type="match status" value="1"/>
</dbReference>
<evidence type="ECO:0000256" key="2">
    <source>
        <dbReference type="ARBA" id="ARBA00009054"/>
    </source>
</evidence>
<evidence type="ECO:0000256" key="1">
    <source>
        <dbReference type="ARBA" id="ARBA00004496"/>
    </source>
</evidence>
<comment type="subunit">
    <text evidence="3 10">Homodimer.</text>
</comment>
<dbReference type="RefSeq" id="WP_102239547.1">
    <property type="nucleotide sequence ID" value="NZ_BAAAIM010000004.1"/>
</dbReference>
<dbReference type="Pfam" id="PF01025">
    <property type="entry name" value="GrpE"/>
    <property type="match status" value="1"/>
</dbReference>
<evidence type="ECO:0000256" key="11">
    <source>
        <dbReference type="RuleBase" id="RU000639"/>
    </source>
</evidence>
<dbReference type="GO" id="GO:0042803">
    <property type="term" value="F:protein homodimerization activity"/>
    <property type="evidence" value="ECO:0007669"/>
    <property type="project" value="InterPro"/>
</dbReference>
<feature type="compositionally biased region" description="Basic and acidic residues" evidence="14">
    <location>
        <begin position="21"/>
        <end position="40"/>
    </location>
</feature>
<organism evidence="15 16">
    <name type="scientific">Brevibacterium paucivorans</name>
    <dbReference type="NCBI Taxonomy" id="170994"/>
    <lineage>
        <taxon>Bacteria</taxon>
        <taxon>Bacillati</taxon>
        <taxon>Actinomycetota</taxon>
        <taxon>Actinomycetes</taxon>
        <taxon>Micrococcales</taxon>
        <taxon>Brevibacteriaceae</taxon>
        <taxon>Brevibacterium</taxon>
    </lineage>
</organism>
<dbReference type="GO" id="GO:0051082">
    <property type="term" value="F:unfolded protein binding"/>
    <property type="evidence" value="ECO:0007669"/>
    <property type="project" value="TreeGrafter"/>
</dbReference>
<evidence type="ECO:0000256" key="8">
    <source>
        <dbReference type="ARBA" id="ARBA00072274"/>
    </source>
</evidence>
<dbReference type="PANTHER" id="PTHR21237:SF23">
    <property type="entry name" value="GRPE PROTEIN HOMOLOG, MITOCHONDRIAL"/>
    <property type="match status" value="1"/>
</dbReference>
<proteinExistence type="inferred from homology"/>
<dbReference type="OrthoDB" id="5191115at2"/>
<dbReference type="InterPro" id="IPR009012">
    <property type="entry name" value="GrpE_head"/>
</dbReference>
<dbReference type="HAMAP" id="MF_01151">
    <property type="entry name" value="GrpE"/>
    <property type="match status" value="1"/>
</dbReference>
<dbReference type="EMBL" id="PNHK01000005">
    <property type="protein sequence ID" value="PMD04552.1"/>
    <property type="molecule type" value="Genomic_DNA"/>
</dbReference>
<dbReference type="Gene3D" id="3.90.20.20">
    <property type="match status" value="1"/>
</dbReference>
<feature type="region of interest" description="Disordered" evidence="14">
    <location>
        <begin position="1"/>
        <end position="106"/>
    </location>
</feature>
<evidence type="ECO:0000256" key="13">
    <source>
        <dbReference type="SAM" id="Coils"/>
    </source>
</evidence>
<evidence type="ECO:0000256" key="10">
    <source>
        <dbReference type="HAMAP-Rule" id="MF_01151"/>
    </source>
</evidence>
<dbReference type="InterPro" id="IPR000740">
    <property type="entry name" value="GrpE"/>
</dbReference>
<comment type="similarity">
    <text evidence="2 10 12">Belongs to the GrpE family.</text>
</comment>
<dbReference type="AlphaFoldDB" id="A0A2N6VK76"/>
<feature type="compositionally biased region" description="Low complexity" evidence="14">
    <location>
        <begin position="41"/>
        <end position="79"/>
    </location>
</feature>
<dbReference type="PROSITE" id="PS01071">
    <property type="entry name" value="GRPE"/>
    <property type="match status" value="1"/>
</dbReference>
<comment type="caution">
    <text evidence="15">The sequence shown here is derived from an EMBL/GenBank/DDBJ whole genome shotgun (WGS) entry which is preliminary data.</text>
</comment>
<dbReference type="SUPFAM" id="SSF51064">
    <property type="entry name" value="Head domain of nucleotide exchange factor GrpE"/>
    <property type="match status" value="1"/>
</dbReference>
<dbReference type="GO" id="GO:0000774">
    <property type="term" value="F:adenyl-nucleotide exchange factor activity"/>
    <property type="evidence" value="ECO:0007669"/>
    <property type="project" value="InterPro"/>
</dbReference>
<keyword evidence="6 10" id="KW-0143">Chaperone</keyword>
<dbReference type="PRINTS" id="PR00773">
    <property type="entry name" value="GRPEPROTEIN"/>
</dbReference>
<accession>A0A2N6VK76</accession>
<dbReference type="GO" id="GO:0051087">
    <property type="term" value="F:protein-folding chaperone binding"/>
    <property type="evidence" value="ECO:0007669"/>
    <property type="project" value="InterPro"/>
</dbReference>
<reference evidence="15 16" key="1">
    <citation type="submission" date="2017-09" db="EMBL/GenBank/DDBJ databases">
        <title>Bacterial strain isolated from the female urinary microbiota.</title>
        <authorList>
            <person name="Thomas-White K."/>
            <person name="Kumar N."/>
            <person name="Forster S."/>
            <person name="Putonti C."/>
            <person name="Lawley T."/>
            <person name="Wolfe A.J."/>
        </authorList>
    </citation>
    <scope>NUCLEOTIDE SEQUENCE [LARGE SCALE GENOMIC DNA]</scope>
    <source>
        <strain evidence="15 16">UMB1301</strain>
    </source>
</reference>
<evidence type="ECO:0000256" key="9">
    <source>
        <dbReference type="ARBA" id="ARBA00076414"/>
    </source>
</evidence>
<feature type="compositionally biased region" description="Acidic residues" evidence="14">
    <location>
        <begin position="88"/>
        <end position="100"/>
    </location>
</feature>
<dbReference type="CDD" id="cd00446">
    <property type="entry name" value="GrpE"/>
    <property type="match status" value="1"/>
</dbReference>
<name>A0A2N6VK76_9MICO</name>
<comment type="subcellular location">
    <subcellularLocation>
        <location evidence="1 10">Cytoplasm</location>
    </subcellularLocation>
</comment>
<dbReference type="Proteomes" id="UP000235598">
    <property type="component" value="Unassembled WGS sequence"/>
</dbReference>
<dbReference type="Gene3D" id="2.30.22.10">
    <property type="entry name" value="Head domain of nucleotide exchange factor GrpE"/>
    <property type="match status" value="1"/>
</dbReference>
<evidence type="ECO:0000256" key="5">
    <source>
        <dbReference type="ARBA" id="ARBA00023016"/>
    </source>
</evidence>
<evidence type="ECO:0000256" key="12">
    <source>
        <dbReference type="RuleBase" id="RU004478"/>
    </source>
</evidence>
<keyword evidence="4 10" id="KW-0963">Cytoplasm</keyword>
<evidence type="ECO:0000256" key="7">
    <source>
        <dbReference type="ARBA" id="ARBA00053401"/>
    </source>
</evidence>
<evidence type="ECO:0000313" key="16">
    <source>
        <dbReference type="Proteomes" id="UP000235598"/>
    </source>
</evidence>
<evidence type="ECO:0000256" key="6">
    <source>
        <dbReference type="ARBA" id="ARBA00023186"/>
    </source>
</evidence>
<evidence type="ECO:0000256" key="4">
    <source>
        <dbReference type="ARBA" id="ARBA00022490"/>
    </source>
</evidence>
<protein>
    <recommendedName>
        <fullName evidence="8 10">Protein GrpE</fullName>
    </recommendedName>
    <alternativeName>
        <fullName evidence="9 10">HSP-70 cofactor</fullName>
    </alternativeName>
</protein>
<dbReference type="GO" id="GO:0006457">
    <property type="term" value="P:protein folding"/>
    <property type="evidence" value="ECO:0007669"/>
    <property type="project" value="InterPro"/>
</dbReference>
<keyword evidence="5 10" id="KW-0346">Stress response</keyword>
<keyword evidence="13" id="KW-0175">Coiled coil</keyword>
<evidence type="ECO:0000313" key="15">
    <source>
        <dbReference type="EMBL" id="PMD04552.1"/>
    </source>
</evidence>
<dbReference type="GO" id="GO:0005737">
    <property type="term" value="C:cytoplasm"/>
    <property type="evidence" value="ECO:0007669"/>
    <property type="project" value="UniProtKB-SubCell"/>
</dbReference>
<dbReference type="SUPFAM" id="SSF58014">
    <property type="entry name" value="Coiled-coil domain of nucleotide exchange factor GrpE"/>
    <property type="match status" value="1"/>
</dbReference>
<feature type="coiled-coil region" evidence="13">
    <location>
        <begin position="107"/>
        <end position="134"/>
    </location>
</feature>
<dbReference type="InterPro" id="IPR013805">
    <property type="entry name" value="GrpE_CC"/>
</dbReference>
<sequence>MSTEKPFDSAGEPAEQGFSFTDKRRVDPETGEVRAPKDAQEQAGGEPVGAEPAAEPAGAEATEAGEPATGEPAAGEPAADASDLGVDIPEDASDLSDSDGAEVSAEAAQHLEDLQRLNAEYAAYRRRSERERDRAHENGMVKVTEALMPILDDVRLAREAGDVEGQFAKHVDRLFEALGKLGIEQYGEVGEVFDPNVHEALMQQPSEEVEEPTVFLVMQPGYRMGERVLKAARVGVHVPAE</sequence>
<evidence type="ECO:0000256" key="3">
    <source>
        <dbReference type="ARBA" id="ARBA00011738"/>
    </source>
</evidence>
<dbReference type="FunFam" id="2.30.22.10:FF:000001">
    <property type="entry name" value="Protein GrpE"/>
    <property type="match status" value="1"/>
</dbReference>